<proteinExistence type="predicted"/>
<dbReference type="Gene3D" id="1.10.10.10">
    <property type="entry name" value="Winged helix-like DNA-binding domain superfamily/Winged helix DNA-binding domain"/>
    <property type="match status" value="1"/>
</dbReference>
<dbReference type="PROSITE" id="PS51078">
    <property type="entry name" value="ICLR_ED"/>
    <property type="match status" value="1"/>
</dbReference>
<feature type="domain" description="HTH iclR-type" evidence="4">
    <location>
        <begin position="1"/>
        <end position="68"/>
    </location>
</feature>
<dbReference type="Pfam" id="PF09339">
    <property type="entry name" value="HTH_IclR"/>
    <property type="match status" value="1"/>
</dbReference>
<dbReference type="InterPro" id="IPR005471">
    <property type="entry name" value="Tscrpt_reg_IclR_N"/>
</dbReference>
<dbReference type="Proteomes" id="UP000019025">
    <property type="component" value="Chromosome"/>
</dbReference>
<dbReference type="Pfam" id="PF01614">
    <property type="entry name" value="IclR_C"/>
    <property type="match status" value="1"/>
</dbReference>
<evidence type="ECO:0000256" key="3">
    <source>
        <dbReference type="ARBA" id="ARBA00023163"/>
    </source>
</evidence>
<dbReference type="Gene3D" id="3.30.450.40">
    <property type="match status" value="1"/>
</dbReference>
<keyword evidence="2" id="KW-0238">DNA-binding</keyword>
<dbReference type="PATRIC" id="fig|2342.5.peg.3454"/>
<dbReference type="PROSITE" id="PS51077">
    <property type="entry name" value="HTH_ICLR"/>
    <property type="match status" value="1"/>
</dbReference>
<accession>W0HLA4</accession>
<dbReference type="KEGG" id="pes:SOPEG_3184"/>
<evidence type="ECO:0000259" key="5">
    <source>
        <dbReference type="PROSITE" id="PS51078"/>
    </source>
</evidence>
<evidence type="ECO:0000313" key="6">
    <source>
        <dbReference type="EMBL" id="AHF74604.1"/>
    </source>
</evidence>
<dbReference type="PANTHER" id="PTHR30136">
    <property type="entry name" value="HELIX-TURN-HELIX TRANSCRIPTIONAL REGULATOR, ICLR FAMILY"/>
    <property type="match status" value="1"/>
</dbReference>
<dbReference type="InterPro" id="IPR014757">
    <property type="entry name" value="Tscrpt_reg_IclR_C"/>
</dbReference>
<name>W0HLA4_9GAMM</name>
<dbReference type="InterPro" id="IPR036390">
    <property type="entry name" value="WH_DNA-bd_sf"/>
</dbReference>
<gene>
    <name evidence="6" type="ORF">SOPEG_3184</name>
</gene>
<keyword evidence="7" id="KW-1185">Reference proteome</keyword>
<dbReference type="GO" id="GO:0003677">
    <property type="term" value="F:DNA binding"/>
    <property type="evidence" value="ECO:0007669"/>
    <property type="project" value="UniProtKB-KW"/>
</dbReference>
<dbReference type="InterPro" id="IPR029016">
    <property type="entry name" value="GAF-like_dom_sf"/>
</dbReference>
<dbReference type="InterPro" id="IPR050707">
    <property type="entry name" value="HTH_MetabolicPath_Reg"/>
</dbReference>
<dbReference type="GO" id="GO:0003700">
    <property type="term" value="F:DNA-binding transcription factor activity"/>
    <property type="evidence" value="ECO:0007669"/>
    <property type="project" value="TreeGrafter"/>
</dbReference>
<evidence type="ECO:0000313" key="7">
    <source>
        <dbReference type="Proteomes" id="UP000019025"/>
    </source>
</evidence>
<evidence type="ECO:0000256" key="2">
    <source>
        <dbReference type="ARBA" id="ARBA00023125"/>
    </source>
</evidence>
<dbReference type="SUPFAM" id="SSF46785">
    <property type="entry name" value="Winged helix' DNA-binding domain"/>
    <property type="match status" value="1"/>
</dbReference>
<dbReference type="PANTHER" id="PTHR30136:SF35">
    <property type="entry name" value="HTH-TYPE TRANSCRIPTIONAL REGULATOR RV1719"/>
    <property type="match status" value="1"/>
</dbReference>
<sequence>MSTLENAAAVLTLFVQPGTDALPESLSFSDMARRFPLPKSTLSRLLIAMESQGLLARDPHNRHYRVGHLLRSLSPPAPQSGPATLAERAAQALHQLSARYRCTGYLCMLHRDKVRIVDRFQSSAAAPAVYAVGSHLPAMNTAVGRALLACFSEREVIARLMPRQGRLGGFNQPGIVRLLQRLSLVRGQGWDFNRNETRSGYSALATALADSERSEQIGLCLSFVNAGDKGAFPTDKLAGLQFATRMIAQRIYQ</sequence>
<dbReference type="AlphaFoldDB" id="W0HLA4"/>
<dbReference type="RefSeq" id="WP_025246281.1">
    <property type="nucleotide sequence ID" value="NZ_CP006568.1"/>
</dbReference>
<dbReference type="HOGENOM" id="CLU_062618_2_1_6"/>
<keyword evidence="1" id="KW-0805">Transcription regulation</keyword>
<dbReference type="GO" id="GO:0045892">
    <property type="term" value="P:negative regulation of DNA-templated transcription"/>
    <property type="evidence" value="ECO:0007669"/>
    <property type="project" value="TreeGrafter"/>
</dbReference>
<keyword evidence="3" id="KW-0804">Transcription</keyword>
<dbReference type="SUPFAM" id="SSF55781">
    <property type="entry name" value="GAF domain-like"/>
    <property type="match status" value="1"/>
</dbReference>
<evidence type="ECO:0000256" key="1">
    <source>
        <dbReference type="ARBA" id="ARBA00023015"/>
    </source>
</evidence>
<dbReference type="EMBL" id="CP006568">
    <property type="protein sequence ID" value="AHF74604.1"/>
    <property type="molecule type" value="Genomic_DNA"/>
</dbReference>
<evidence type="ECO:0000259" key="4">
    <source>
        <dbReference type="PROSITE" id="PS51077"/>
    </source>
</evidence>
<dbReference type="InterPro" id="IPR036388">
    <property type="entry name" value="WH-like_DNA-bd_sf"/>
</dbReference>
<protein>
    <submittedName>
        <fullName evidence="6">Transcriptional regulator IclR family</fullName>
    </submittedName>
</protein>
<organism evidence="6 7">
    <name type="scientific">Candidatus Sodalis pierantonii str. SOPE</name>
    <dbReference type="NCBI Taxonomy" id="2342"/>
    <lineage>
        <taxon>Bacteria</taxon>
        <taxon>Pseudomonadati</taxon>
        <taxon>Pseudomonadota</taxon>
        <taxon>Gammaproteobacteria</taxon>
        <taxon>Enterobacterales</taxon>
        <taxon>Bruguierivoracaceae</taxon>
        <taxon>Sodalis</taxon>
    </lineage>
</organism>
<dbReference type="eggNOG" id="COG1414">
    <property type="taxonomic scope" value="Bacteria"/>
</dbReference>
<dbReference type="SMART" id="SM00346">
    <property type="entry name" value="HTH_ICLR"/>
    <property type="match status" value="1"/>
</dbReference>
<dbReference type="STRING" id="2342.SOPEG_3184"/>
<reference evidence="6 7" key="1">
    <citation type="journal article" date="2014" name="Genome Biol. Evol.">
        <title>Genome degeneration and adaptation in a nascent stage of symbiosis.</title>
        <authorList>
            <person name="Oakeson K.F."/>
            <person name="Gil R."/>
            <person name="Clayton A.L."/>
            <person name="Dunn D.M."/>
            <person name="von Niederhausern A.C."/>
            <person name="Hamil C."/>
            <person name="Aoyagi A."/>
            <person name="Duval B."/>
            <person name="Baca A."/>
            <person name="Silva F.J."/>
            <person name="Vallier A."/>
            <person name="Jackson D.G."/>
            <person name="Latorre A."/>
            <person name="Weiss R.B."/>
            <person name="Heddi A."/>
            <person name="Moya A."/>
            <person name="Dale C."/>
        </authorList>
    </citation>
    <scope>NUCLEOTIDE SEQUENCE [LARGE SCALE GENOMIC DNA]</scope>
    <source>
        <strain evidence="7">none</strain>
    </source>
</reference>
<feature type="domain" description="IclR-ED" evidence="5">
    <location>
        <begin position="62"/>
        <end position="253"/>
    </location>
</feature>